<evidence type="ECO:0000256" key="2">
    <source>
        <dbReference type="ARBA" id="ARBA00006914"/>
    </source>
</evidence>
<dbReference type="PANTHER" id="PTHR23077">
    <property type="entry name" value="AAA-FAMILY ATPASE"/>
    <property type="match status" value="1"/>
</dbReference>
<dbReference type="OrthoDB" id="2187at2759"/>
<dbReference type="AlphaFoldDB" id="A0A5J4YH67"/>
<keyword evidence="4" id="KW-0378">Hydrolase</keyword>
<dbReference type="Gene3D" id="1.10.8.60">
    <property type="match status" value="1"/>
</dbReference>
<dbReference type="PANTHER" id="PTHR23077:SF12">
    <property type="entry name" value="PEROXISOMAL ATPASE PEX1"/>
    <property type="match status" value="1"/>
</dbReference>
<dbReference type="InterPro" id="IPR003593">
    <property type="entry name" value="AAA+_ATPase"/>
</dbReference>
<dbReference type="EMBL" id="VRMN01000022">
    <property type="protein sequence ID" value="KAA8490588.1"/>
    <property type="molecule type" value="Genomic_DNA"/>
</dbReference>
<dbReference type="FunFam" id="3.40.50.300:FF:000149">
    <property type="entry name" value="Nuclear valosin-containing protein-like"/>
    <property type="match status" value="1"/>
</dbReference>
<organism evidence="11 12">
    <name type="scientific">Porphyridium purpureum</name>
    <name type="common">Red alga</name>
    <name type="synonym">Porphyridium cruentum</name>
    <dbReference type="NCBI Taxonomy" id="35688"/>
    <lineage>
        <taxon>Eukaryota</taxon>
        <taxon>Rhodophyta</taxon>
        <taxon>Bangiophyceae</taxon>
        <taxon>Porphyridiales</taxon>
        <taxon>Porphyridiaceae</taxon>
        <taxon>Porphyridium</taxon>
    </lineage>
</organism>
<feature type="domain" description="AAA+ ATPase" evidence="10">
    <location>
        <begin position="880"/>
        <end position="1017"/>
    </location>
</feature>
<dbReference type="SUPFAM" id="SSF52540">
    <property type="entry name" value="P-loop containing nucleoside triphosphate hydrolases"/>
    <property type="match status" value="2"/>
</dbReference>
<keyword evidence="5" id="KW-0067">ATP-binding</keyword>
<feature type="domain" description="AAA+ ATPase" evidence="10">
    <location>
        <begin position="559"/>
        <end position="707"/>
    </location>
</feature>
<keyword evidence="12" id="KW-1185">Reference proteome</keyword>
<evidence type="ECO:0000256" key="4">
    <source>
        <dbReference type="ARBA" id="ARBA00022801"/>
    </source>
</evidence>
<evidence type="ECO:0000256" key="9">
    <source>
        <dbReference type="SAM" id="MobiDB-lite"/>
    </source>
</evidence>
<dbReference type="Pfam" id="PF09262">
    <property type="entry name" value="PEX-1N"/>
    <property type="match status" value="1"/>
</dbReference>
<accession>A0A5J4YH67</accession>
<dbReference type="Gene3D" id="3.10.330.10">
    <property type="match status" value="1"/>
</dbReference>
<comment type="caution">
    <text evidence="11">The sequence shown here is derived from an EMBL/GenBank/DDBJ whole genome shotgun (WGS) entry which is preliminary data.</text>
</comment>
<dbReference type="GO" id="GO:0005778">
    <property type="term" value="C:peroxisomal membrane"/>
    <property type="evidence" value="ECO:0007669"/>
    <property type="project" value="TreeGrafter"/>
</dbReference>
<dbReference type="InterPro" id="IPR050168">
    <property type="entry name" value="AAA_ATPase_domain"/>
</dbReference>
<comment type="subcellular location">
    <subcellularLocation>
        <location evidence="1">Membrane</location>
    </subcellularLocation>
</comment>
<dbReference type="InterPro" id="IPR027417">
    <property type="entry name" value="P-loop_NTPase"/>
</dbReference>
<evidence type="ECO:0000256" key="7">
    <source>
        <dbReference type="ARBA" id="ARBA00032509"/>
    </source>
</evidence>
<evidence type="ECO:0000256" key="1">
    <source>
        <dbReference type="ARBA" id="ARBA00004370"/>
    </source>
</evidence>
<sequence>MELQAHLDFAAAASNADCFVRLPPGVCHSLSPTTRLFLRIRPVEQIADAAVNTMYASWEGASSGIANHFSMSATFGSRLGVQHASMYHVEAIPELPRAKRVQVQPERGTRDWQVVFLNAGVLEDCILAQIRVVASGMLVPLRMPGGSSVALLVVHVQADALASSSRTVPVQLDTSTSFEVIPPPQDNEQEENLREQHGAHVDAPFLCARLRVQPWHDGDDCAQVACRGSGRHAAWNSVRVCANTARALRIEPGASGEWFALHCPASVSLGKRALPLVMVCVAVDVPDRTDCADCADVNASAAVTLSRSGYEPVHTNHVAVRAELARTIHACALDHVELERVAPINVGGARVASRATFYVCLREDGTQEALRARAATPSVAELRIALQSVLHTSEQATPFAAITAGSFVVQVDSVAEATDASSAQGMDSVFVLVVLDDTPPPFAGIVQPDPARVHQAPPGESSRQLFKWENPSSEVTALTLTCGGFCTWPELYARPHASDLLQRHGMREGSKSGFASAARDLQLDGAQARDAFEQLHSFFERVLDLKGASQCFKSRSLMRVSAMLLCGKPGTGKSFVCAAVGRALQVRALVRVMWLRCAAHVGEPRSASVQRLRAVFARARRSFPALLILDDLHLLLPAVSSDDHYQDQHVDAGTAAIASVLMDECLHVFCDPGMQVGILATSTAPDALHEIMQYPGLFAQTHMLQLPDTERRADFLSRALNLSPPNHAVSIRERAAAAPEHGPLNMQRLAEGMDGYSMQDMIRFVEVAKVELQLYKCSRGREERNLPDGQGALKMGTEAEWDKLLAMQRIQATFKPHAMLEARTVQLQAESMGAQASDAGEPALAWNRIGGLHAAKRELLDVLLLPSKYARLFAHAPLKAPSGVLLFGPPGCGKTLLARAAGPRCALRAISVKGPELLSKYIGASEAAVRDVFSRASAAAPCMIFFDEFEALAPVRGGDTTGVADRVVNALLTCMDGVEQLHAGVFVLAATSRPDLIDPALLRPGRLDKWLHCDFPDEQERVDILKRAFEPLLAWHGGDAGVQSASNGDQAQAVVHADATASGPTSHVTFQIDCLDLAQRTPGFSGADLHAVVASAQLHLARGVVERDEQAEQSKHFGEALARAVEHAMLTARPSCSRRDRAFFEHCCARFKTRDADHRDENASDDAMLLGGPSQPRVMLS</sequence>
<protein>
    <recommendedName>
        <fullName evidence="8">Peroxisomal ATPase PEX1</fullName>
    </recommendedName>
    <alternativeName>
        <fullName evidence="7">Peroxin-1</fullName>
    </alternativeName>
</protein>
<dbReference type="Proteomes" id="UP000324585">
    <property type="component" value="Unassembled WGS sequence"/>
</dbReference>
<dbReference type="InterPro" id="IPR003960">
    <property type="entry name" value="ATPase_AAA_CS"/>
</dbReference>
<dbReference type="SUPFAM" id="SSF54585">
    <property type="entry name" value="Cdc48 domain 2-like"/>
    <property type="match status" value="1"/>
</dbReference>
<evidence type="ECO:0000256" key="8">
    <source>
        <dbReference type="ARBA" id="ARBA00034532"/>
    </source>
</evidence>
<evidence type="ECO:0000259" key="10">
    <source>
        <dbReference type="SMART" id="SM00382"/>
    </source>
</evidence>
<name>A0A5J4YH67_PORPP</name>
<keyword evidence="6" id="KW-0472">Membrane</keyword>
<evidence type="ECO:0000256" key="3">
    <source>
        <dbReference type="ARBA" id="ARBA00022741"/>
    </source>
</evidence>
<proteinExistence type="inferred from homology"/>
<gene>
    <name evidence="11" type="ORF">FVE85_7849</name>
</gene>
<dbReference type="InterPro" id="IPR003959">
    <property type="entry name" value="ATPase_AAA_core"/>
</dbReference>
<dbReference type="GO" id="GO:0005524">
    <property type="term" value="F:ATP binding"/>
    <property type="evidence" value="ECO:0007669"/>
    <property type="project" value="UniProtKB-KW"/>
</dbReference>
<evidence type="ECO:0000256" key="6">
    <source>
        <dbReference type="ARBA" id="ARBA00023136"/>
    </source>
</evidence>
<dbReference type="GO" id="GO:0005829">
    <property type="term" value="C:cytosol"/>
    <property type="evidence" value="ECO:0007669"/>
    <property type="project" value="TreeGrafter"/>
</dbReference>
<comment type="similarity">
    <text evidence="2">Belongs to the AAA ATPase family.</text>
</comment>
<dbReference type="GO" id="GO:0016887">
    <property type="term" value="F:ATP hydrolysis activity"/>
    <property type="evidence" value="ECO:0007669"/>
    <property type="project" value="InterPro"/>
</dbReference>
<dbReference type="Pfam" id="PF00004">
    <property type="entry name" value="AAA"/>
    <property type="match status" value="2"/>
</dbReference>
<dbReference type="Gene3D" id="3.40.50.300">
    <property type="entry name" value="P-loop containing nucleotide triphosphate hydrolases"/>
    <property type="match status" value="2"/>
</dbReference>
<evidence type="ECO:0000256" key="5">
    <source>
        <dbReference type="ARBA" id="ARBA00022840"/>
    </source>
</evidence>
<reference evidence="12" key="1">
    <citation type="journal article" date="2019" name="Nat. Commun.">
        <title>Expansion of phycobilisome linker gene families in mesophilic red algae.</title>
        <authorList>
            <person name="Lee J."/>
            <person name="Kim D."/>
            <person name="Bhattacharya D."/>
            <person name="Yoon H.S."/>
        </authorList>
    </citation>
    <scope>NUCLEOTIDE SEQUENCE [LARGE SCALE GENOMIC DNA]</scope>
    <source>
        <strain evidence="12">CCMP 1328</strain>
    </source>
</reference>
<evidence type="ECO:0000313" key="11">
    <source>
        <dbReference type="EMBL" id="KAA8490588.1"/>
    </source>
</evidence>
<dbReference type="InterPro" id="IPR015342">
    <property type="entry name" value="PEX1-N_C-lobe"/>
</dbReference>
<dbReference type="SMART" id="SM00382">
    <property type="entry name" value="AAA"/>
    <property type="match status" value="2"/>
</dbReference>
<evidence type="ECO:0000313" key="12">
    <source>
        <dbReference type="Proteomes" id="UP000324585"/>
    </source>
</evidence>
<dbReference type="PROSITE" id="PS00674">
    <property type="entry name" value="AAA"/>
    <property type="match status" value="1"/>
</dbReference>
<dbReference type="InterPro" id="IPR029067">
    <property type="entry name" value="CDC48_domain_2-like_sf"/>
</dbReference>
<keyword evidence="3" id="KW-0547">Nucleotide-binding</keyword>
<dbReference type="GO" id="GO:0016558">
    <property type="term" value="P:protein import into peroxisome matrix"/>
    <property type="evidence" value="ECO:0007669"/>
    <property type="project" value="TreeGrafter"/>
</dbReference>
<feature type="region of interest" description="Disordered" evidence="9">
    <location>
        <begin position="1156"/>
        <end position="1181"/>
    </location>
</feature>